<dbReference type="Proteomes" id="UP000037035">
    <property type="component" value="Unassembled WGS sequence"/>
</dbReference>
<feature type="non-terminal residue" evidence="1">
    <location>
        <position position="1"/>
    </location>
</feature>
<evidence type="ECO:0000313" key="2">
    <source>
        <dbReference type="Proteomes" id="UP000037035"/>
    </source>
</evidence>
<organism evidence="1 2">
    <name type="scientific">Puccinia sorghi</name>
    <dbReference type="NCBI Taxonomy" id="27349"/>
    <lineage>
        <taxon>Eukaryota</taxon>
        <taxon>Fungi</taxon>
        <taxon>Dikarya</taxon>
        <taxon>Basidiomycota</taxon>
        <taxon>Pucciniomycotina</taxon>
        <taxon>Pucciniomycetes</taxon>
        <taxon>Pucciniales</taxon>
        <taxon>Pucciniaceae</taxon>
        <taxon>Puccinia</taxon>
    </lineage>
</organism>
<dbReference type="OrthoDB" id="3234349at2759"/>
<gene>
    <name evidence="1" type="ORF">VP01_9675g1</name>
</gene>
<accession>A0A0L6U6K4</accession>
<comment type="caution">
    <text evidence="1">The sequence shown here is derived from an EMBL/GenBank/DDBJ whole genome shotgun (WGS) entry which is preliminary data.</text>
</comment>
<dbReference type="EMBL" id="LAVV01015353">
    <property type="protein sequence ID" value="KNZ43957.1"/>
    <property type="molecule type" value="Genomic_DNA"/>
</dbReference>
<dbReference type="AlphaFoldDB" id="A0A0L6U6K4"/>
<reference evidence="1 2" key="1">
    <citation type="submission" date="2015-08" db="EMBL/GenBank/DDBJ databases">
        <title>Next Generation Sequencing and Analysis of the Genome of Puccinia sorghi L Schw, the Causal Agent of Maize Common Rust.</title>
        <authorList>
            <person name="Rochi L."/>
            <person name="Burguener G."/>
            <person name="Darino M."/>
            <person name="Turjanski A."/>
            <person name="Kreff E."/>
            <person name="Dieguez M.J."/>
            <person name="Sacco F."/>
        </authorList>
    </citation>
    <scope>NUCLEOTIDE SEQUENCE [LARGE SCALE GENOMIC DNA]</scope>
    <source>
        <strain evidence="1 2">RO10H11247</strain>
    </source>
</reference>
<evidence type="ECO:0000313" key="1">
    <source>
        <dbReference type="EMBL" id="KNZ43957.1"/>
    </source>
</evidence>
<keyword evidence="2" id="KW-1185">Reference proteome</keyword>
<protein>
    <submittedName>
        <fullName evidence="1">Uncharacterized protein</fullName>
    </submittedName>
</protein>
<name>A0A0L6U6K4_9BASI</name>
<proteinExistence type="predicted"/>
<sequence>AKSSATQDNILRETGVQWSELDQIVYWDPSRQGVMQNWLEGILQGQFC</sequence>
<dbReference type="VEuPathDB" id="FungiDB:VP01_9675g1"/>